<evidence type="ECO:0000313" key="1">
    <source>
        <dbReference type="EMBL" id="KAJ8617356.1"/>
    </source>
</evidence>
<keyword evidence="2" id="KW-1185">Reference proteome</keyword>
<organism evidence="1 2">
    <name type="scientific">Persea americana</name>
    <name type="common">Avocado</name>
    <dbReference type="NCBI Taxonomy" id="3435"/>
    <lineage>
        <taxon>Eukaryota</taxon>
        <taxon>Viridiplantae</taxon>
        <taxon>Streptophyta</taxon>
        <taxon>Embryophyta</taxon>
        <taxon>Tracheophyta</taxon>
        <taxon>Spermatophyta</taxon>
        <taxon>Magnoliopsida</taxon>
        <taxon>Magnoliidae</taxon>
        <taxon>Laurales</taxon>
        <taxon>Lauraceae</taxon>
        <taxon>Persea</taxon>
    </lineage>
</organism>
<dbReference type="EMBL" id="CM056812">
    <property type="protein sequence ID" value="KAJ8617356.1"/>
    <property type="molecule type" value="Genomic_DNA"/>
</dbReference>
<accession>A0ACC2K8C8</accession>
<evidence type="ECO:0000313" key="2">
    <source>
        <dbReference type="Proteomes" id="UP001234297"/>
    </source>
</evidence>
<reference evidence="1 2" key="1">
    <citation type="journal article" date="2022" name="Hortic Res">
        <title>A haplotype resolved chromosomal level avocado genome allows analysis of novel avocado genes.</title>
        <authorList>
            <person name="Nath O."/>
            <person name="Fletcher S.J."/>
            <person name="Hayward A."/>
            <person name="Shaw L.M."/>
            <person name="Masouleh A.K."/>
            <person name="Furtado A."/>
            <person name="Henry R.J."/>
            <person name="Mitter N."/>
        </authorList>
    </citation>
    <scope>NUCLEOTIDE SEQUENCE [LARGE SCALE GENOMIC DNA]</scope>
    <source>
        <strain evidence="2">cv. Hass</strain>
    </source>
</reference>
<dbReference type="Proteomes" id="UP001234297">
    <property type="component" value="Chromosome 4"/>
</dbReference>
<gene>
    <name evidence="1" type="ORF">MRB53_013542</name>
</gene>
<sequence length="203" mass="22529">MSVAEDLIRSEVGHYCKRRLYSFRSGLFGAQSGSQGLIRCRGRSRNSPVRATTGQKTEDLDSQPPSEILRLNVDGSFHNSNGTAGIGGIIRDNCGRLFLAFAFATTTNSAIEAEICISSIPVTLGKSLRITRSSPLRLLLHFSFYYPSSPNPQSLQAPTWHLQRSHLLGHRSNPKRIRMAIFCLQSPHPWNPPSFKALQPHCL</sequence>
<name>A0ACC2K8C8_PERAE</name>
<comment type="caution">
    <text evidence="1">The sequence shown here is derived from an EMBL/GenBank/DDBJ whole genome shotgun (WGS) entry which is preliminary data.</text>
</comment>
<proteinExistence type="predicted"/>
<protein>
    <submittedName>
        <fullName evidence="1">Uncharacterized protein</fullName>
    </submittedName>
</protein>